<dbReference type="GO" id="GO:0006412">
    <property type="term" value="P:translation"/>
    <property type="evidence" value="ECO:0007669"/>
    <property type="project" value="UniProtKB-UniRule"/>
</dbReference>
<keyword evidence="5 7" id="KW-0687">Ribonucleoprotein</keyword>
<gene>
    <name evidence="7 9" type="primary">rpsT</name>
    <name evidence="9" type="ORF">KIMC2_17500</name>
</gene>
<proteinExistence type="inferred from homology"/>
<keyword evidence="3 7" id="KW-0694">RNA-binding</keyword>
<dbReference type="GO" id="GO:0003735">
    <property type="term" value="F:structural constituent of ribosome"/>
    <property type="evidence" value="ECO:0007669"/>
    <property type="project" value="InterPro"/>
</dbReference>
<dbReference type="KEGG" id="xak:KIMC2_17500"/>
<dbReference type="AlphaFoldDB" id="A0AAU9DQ19"/>
<comment type="function">
    <text evidence="7">Binds directly to 16S ribosomal RNA.</text>
</comment>
<dbReference type="InterPro" id="IPR036510">
    <property type="entry name" value="Ribosomal_bS20_sf"/>
</dbReference>
<evidence type="ECO:0000256" key="7">
    <source>
        <dbReference type="HAMAP-Rule" id="MF_00500"/>
    </source>
</evidence>
<sequence length="86" mass="9799">MPQIKSAIKRVKTQNKRRLANASQRSEMRTAIKKFNLAAEKGEKDNIEVLYKNAAKLIDSAKHKKLIHSNKAARDLSKITLRKNSL</sequence>
<evidence type="ECO:0000256" key="8">
    <source>
        <dbReference type="SAM" id="MobiDB-lite"/>
    </source>
</evidence>
<name>A0AAU9DQ19_9LACO</name>
<dbReference type="InterPro" id="IPR002583">
    <property type="entry name" value="Ribosomal_bS20"/>
</dbReference>
<dbReference type="GO" id="GO:0005829">
    <property type="term" value="C:cytosol"/>
    <property type="evidence" value="ECO:0007669"/>
    <property type="project" value="TreeGrafter"/>
</dbReference>
<evidence type="ECO:0000256" key="5">
    <source>
        <dbReference type="ARBA" id="ARBA00023274"/>
    </source>
</evidence>
<dbReference type="Pfam" id="PF01649">
    <property type="entry name" value="Ribosomal_S20p"/>
    <property type="match status" value="1"/>
</dbReference>
<dbReference type="PANTHER" id="PTHR33398:SF1">
    <property type="entry name" value="SMALL RIBOSOMAL SUBUNIT PROTEIN BS20C"/>
    <property type="match status" value="1"/>
</dbReference>
<dbReference type="Gene3D" id="1.20.58.110">
    <property type="entry name" value="Ribosomal protein S20"/>
    <property type="match status" value="1"/>
</dbReference>
<dbReference type="EMBL" id="AP026801">
    <property type="protein sequence ID" value="BDR57188.1"/>
    <property type="molecule type" value="Genomic_DNA"/>
</dbReference>
<dbReference type="SUPFAM" id="SSF46992">
    <property type="entry name" value="Ribosomal protein S20"/>
    <property type="match status" value="1"/>
</dbReference>
<feature type="compositionally biased region" description="Basic residues" evidence="8">
    <location>
        <begin position="7"/>
        <end position="19"/>
    </location>
</feature>
<dbReference type="PANTHER" id="PTHR33398">
    <property type="entry name" value="30S RIBOSOMAL PROTEIN S20"/>
    <property type="match status" value="1"/>
</dbReference>
<dbReference type="Proteomes" id="UP001321804">
    <property type="component" value="Chromosome"/>
</dbReference>
<keyword evidence="2 7" id="KW-0699">rRNA-binding</keyword>
<evidence type="ECO:0000256" key="2">
    <source>
        <dbReference type="ARBA" id="ARBA00022730"/>
    </source>
</evidence>
<keyword evidence="10" id="KW-1185">Reference proteome</keyword>
<dbReference type="RefSeq" id="WP_317696061.1">
    <property type="nucleotide sequence ID" value="NZ_AP026801.1"/>
</dbReference>
<evidence type="ECO:0000313" key="10">
    <source>
        <dbReference type="Proteomes" id="UP001321804"/>
    </source>
</evidence>
<evidence type="ECO:0000256" key="6">
    <source>
        <dbReference type="ARBA" id="ARBA00035136"/>
    </source>
</evidence>
<evidence type="ECO:0000313" key="9">
    <source>
        <dbReference type="EMBL" id="BDR57188.1"/>
    </source>
</evidence>
<feature type="region of interest" description="Disordered" evidence="8">
    <location>
        <begin position="1"/>
        <end position="26"/>
    </location>
</feature>
<evidence type="ECO:0000256" key="4">
    <source>
        <dbReference type="ARBA" id="ARBA00022980"/>
    </source>
</evidence>
<protein>
    <recommendedName>
        <fullName evidence="6 7">Small ribosomal subunit protein bS20</fullName>
    </recommendedName>
</protein>
<accession>A0AAU9DQ19</accession>
<organism evidence="9 10">
    <name type="scientific">Xylocopilactobacillus apis</name>
    <dbReference type="NCBI Taxonomy" id="2932183"/>
    <lineage>
        <taxon>Bacteria</taxon>
        <taxon>Bacillati</taxon>
        <taxon>Bacillota</taxon>
        <taxon>Bacilli</taxon>
        <taxon>Lactobacillales</taxon>
        <taxon>Lactobacillaceae</taxon>
        <taxon>Xylocopilactobacillus</taxon>
    </lineage>
</organism>
<reference evidence="9 10" key="1">
    <citation type="journal article" date="2023" name="Microbiol. Spectr.">
        <title>Symbiosis of Carpenter Bees with Uncharacterized Lactic Acid Bacteria Showing NAD Auxotrophy.</title>
        <authorList>
            <person name="Kawasaki S."/>
            <person name="Ozawa K."/>
            <person name="Mori T."/>
            <person name="Yamamoto A."/>
            <person name="Ito M."/>
            <person name="Ohkuma M."/>
            <person name="Sakamoto M."/>
            <person name="Matsutani M."/>
        </authorList>
    </citation>
    <scope>NUCLEOTIDE SEQUENCE [LARGE SCALE GENOMIC DNA]</scope>
    <source>
        <strain evidence="9 10">KimC2</strain>
    </source>
</reference>
<comment type="similarity">
    <text evidence="1 7">Belongs to the bacterial ribosomal protein bS20 family.</text>
</comment>
<evidence type="ECO:0000256" key="1">
    <source>
        <dbReference type="ARBA" id="ARBA00007634"/>
    </source>
</evidence>
<dbReference type="NCBIfam" id="TIGR00029">
    <property type="entry name" value="S20"/>
    <property type="match status" value="1"/>
</dbReference>
<dbReference type="GO" id="GO:0015935">
    <property type="term" value="C:small ribosomal subunit"/>
    <property type="evidence" value="ECO:0007669"/>
    <property type="project" value="TreeGrafter"/>
</dbReference>
<keyword evidence="4 7" id="KW-0689">Ribosomal protein</keyword>
<evidence type="ECO:0000256" key="3">
    <source>
        <dbReference type="ARBA" id="ARBA00022884"/>
    </source>
</evidence>
<dbReference type="HAMAP" id="MF_00500">
    <property type="entry name" value="Ribosomal_bS20"/>
    <property type="match status" value="1"/>
</dbReference>
<dbReference type="GO" id="GO:0070181">
    <property type="term" value="F:small ribosomal subunit rRNA binding"/>
    <property type="evidence" value="ECO:0007669"/>
    <property type="project" value="TreeGrafter"/>
</dbReference>